<proteinExistence type="inferred from homology"/>
<feature type="domain" description="NAD-dependent epimerase/dehydratase" evidence="2">
    <location>
        <begin position="10"/>
        <end position="169"/>
    </location>
</feature>
<dbReference type="InterPro" id="IPR001509">
    <property type="entry name" value="Epimerase_deHydtase"/>
</dbReference>
<dbReference type="InterPro" id="IPR036291">
    <property type="entry name" value="NAD(P)-bd_dom_sf"/>
</dbReference>
<reference evidence="3 4" key="1">
    <citation type="submission" date="2014-12" db="EMBL/GenBank/DDBJ databases">
        <title>Genome sequencing of Arthrobacter phenanthrenivorans SWC37.</title>
        <authorList>
            <person name="Tan P.W."/>
            <person name="Chan K.-G."/>
        </authorList>
    </citation>
    <scope>NUCLEOTIDE SEQUENCE [LARGE SCALE GENOMIC DNA]</scope>
    <source>
        <strain evidence="3 4">SWC37</strain>
    </source>
</reference>
<accession>A0A0B4DGY2</accession>
<evidence type="ECO:0000313" key="4">
    <source>
        <dbReference type="Proteomes" id="UP000031196"/>
    </source>
</evidence>
<protein>
    <submittedName>
        <fullName evidence="3">NAD-dependent dehydratase</fullName>
    </submittedName>
</protein>
<organism evidence="3 4">
    <name type="scientific">Pseudarthrobacter phenanthrenivorans</name>
    <name type="common">Arthrobacter phenanthrenivorans</name>
    <dbReference type="NCBI Taxonomy" id="361575"/>
    <lineage>
        <taxon>Bacteria</taxon>
        <taxon>Bacillati</taxon>
        <taxon>Actinomycetota</taxon>
        <taxon>Actinomycetes</taxon>
        <taxon>Micrococcales</taxon>
        <taxon>Micrococcaceae</taxon>
        <taxon>Pseudarthrobacter</taxon>
    </lineage>
</organism>
<evidence type="ECO:0000256" key="1">
    <source>
        <dbReference type="ARBA" id="ARBA00007637"/>
    </source>
</evidence>
<dbReference type="EMBL" id="JWTB01000012">
    <property type="protein sequence ID" value="KIC67947.1"/>
    <property type="molecule type" value="Genomic_DNA"/>
</dbReference>
<comment type="similarity">
    <text evidence="1">Belongs to the NAD(P)-dependent epimerase/dehydratase family.</text>
</comment>
<name>A0A0B4DGY2_PSEPS</name>
<dbReference type="OrthoDB" id="9795501at2"/>
<sequence length="277" mass="29084">MPAAPKARAIAITGGAGMMATLLRPYLAAAGYEVRLLDLVEARDPGPTEVAMVGSVTDPDFMNDSLRGVSGLVHLGGLHREMNWMDIAATNITGTQVALEAARCNGVERVLLASSTHAVGFHNLSDAAVDGVLAPRPDTYYGVSKVAVEALGSLYADKYRMKVVSARIGTGGARPGNSRTLGSWLSPADSFRLVEAALNDLGAPGHHVVWAVSANTRGWANLEAGRRIGYDPQDDAELYADGIDTSGEDAETGLLGGFWASDGHRVGMDNYPHLAAK</sequence>
<dbReference type="Pfam" id="PF01370">
    <property type="entry name" value="Epimerase"/>
    <property type="match status" value="1"/>
</dbReference>
<dbReference type="AlphaFoldDB" id="A0A0B4DGY2"/>
<dbReference type="SUPFAM" id="SSF51735">
    <property type="entry name" value="NAD(P)-binding Rossmann-fold domains"/>
    <property type="match status" value="1"/>
</dbReference>
<dbReference type="Gene3D" id="3.40.50.720">
    <property type="entry name" value="NAD(P)-binding Rossmann-like Domain"/>
    <property type="match status" value="1"/>
</dbReference>
<dbReference type="PANTHER" id="PTHR43000">
    <property type="entry name" value="DTDP-D-GLUCOSE 4,6-DEHYDRATASE-RELATED"/>
    <property type="match status" value="1"/>
</dbReference>
<comment type="caution">
    <text evidence="3">The sequence shown here is derived from an EMBL/GenBank/DDBJ whole genome shotgun (WGS) entry which is preliminary data.</text>
</comment>
<evidence type="ECO:0000313" key="3">
    <source>
        <dbReference type="EMBL" id="KIC67947.1"/>
    </source>
</evidence>
<evidence type="ECO:0000259" key="2">
    <source>
        <dbReference type="Pfam" id="PF01370"/>
    </source>
</evidence>
<dbReference type="Proteomes" id="UP000031196">
    <property type="component" value="Unassembled WGS sequence"/>
</dbReference>
<gene>
    <name evidence="3" type="ORF">RM50_06650</name>
</gene>
<dbReference type="CDD" id="cd08946">
    <property type="entry name" value="SDR_e"/>
    <property type="match status" value="1"/>
</dbReference>